<dbReference type="Pfam" id="PF08179">
    <property type="entry name" value="SspP"/>
    <property type="match status" value="1"/>
</dbReference>
<name>A0A1X9MFG6_9BACI</name>
<accession>A0A1X9MFG6</accession>
<dbReference type="KEGG" id="bkw:BkAM31D_13885"/>
<evidence type="ECO:0000313" key="3">
    <source>
        <dbReference type="EMBL" id="ARK30843.1"/>
    </source>
</evidence>
<dbReference type="Proteomes" id="UP000193006">
    <property type="component" value="Chromosome"/>
</dbReference>
<dbReference type="EMBL" id="CP020814">
    <property type="protein sequence ID" value="ARK30843.1"/>
    <property type="molecule type" value="Genomic_DNA"/>
</dbReference>
<dbReference type="NCBIfam" id="NF006905">
    <property type="entry name" value="PRK09399.1"/>
    <property type="match status" value="1"/>
</dbReference>
<dbReference type="AlphaFoldDB" id="A0A1X9MFG6"/>
<keyword evidence="4" id="KW-1185">Reference proteome</keyword>
<evidence type="ECO:0000313" key="4">
    <source>
        <dbReference type="Proteomes" id="UP000193006"/>
    </source>
</evidence>
<evidence type="ECO:0000256" key="1">
    <source>
        <dbReference type="ARBA" id="ARBA00022969"/>
    </source>
</evidence>
<gene>
    <name evidence="3" type="primary">sspP</name>
    <name evidence="3" type="ORF">BkAM31D_13885</name>
</gene>
<evidence type="ECO:0000256" key="2">
    <source>
        <dbReference type="SAM" id="MobiDB-lite"/>
    </source>
</evidence>
<dbReference type="STRING" id="199441.BkAM31D_13885"/>
<feature type="compositionally biased region" description="Basic and acidic residues" evidence="2">
    <location>
        <begin position="1"/>
        <end position="12"/>
    </location>
</feature>
<feature type="region of interest" description="Disordered" evidence="2">
    <location>
        <begin position="1"/>
        <end position="45"/>
    </location>
</feature>
<protein>
    <submittedName>
        <fullName evidence="3">Small, acid-soluble spore protein P</fullName>
    </submittedName>
</protein>
<organism evidence="3 4">
    <name type="scientific">Halalkalibacter krulwichiae</name>
    <dbReference type="NCBI Taxonomy" id="199441"/>
    <lineage>
        <taxon>Bacteria</taxon>
        <taxon>Bacillati</taxon>
        <taxon>Bacillota</taxon>
        <taxon>Bacilli</taxon>
        <taxon>Bacillales</taxon>
        <taxon>Bacillaceae</taxon>
        <taxon>Halalkalibacter</taxon>
    </lineage>
</organism>
<dbReference type="RefSeq" id="WP_066149789.1">
    <property type="nucleotide sequence ID" value="NZ_CP020814.1"/>
</dbReference>
<sequence length="45" mass="5082">MTERNTFKDQRRNQPKNAHNGQPQPLSGSKKVKKHNHVGQTDGEG</sequence>
<feature type="compositionally biased region" description="Polar residues" evidence="2">
    <location>
        <begin position="15"/>
        <end position="27"/>
    </location>
</feature>
<reference evidence="3 4" key="1">
    <citation type="submission" date="2017-04" db="EMBL/GenBank/DDBJ databases">
        <title>Bacillus krulwichiae AM31D Genome sequencing and assembly.</title>
        <authorList>
            <person name="Krulwich T.A."/>
            <person name="Anastor L."/>
            <person name="Ehrlich R."/>
            <person name="Ehrlich G.D."/>
            <person name="Janto B."/>
        </authorList>
    </citation>
    <scope>NUCLEOTIDE SEQUENCE [LARGE SCALE GENOMIC DNA]</scope>
    <source>
        <strain evidence="3 4">AM31D</strain>
    </source>
</reference>
<keyword evidence="1" id="KW-0749">Sporulation</keyword>
<proteinExistence type="predicted"/>
<dbReference type="InterPro" id="IPR012614">
    <property type="entry name" value="SASP_SspP"/>
</dbReference>
<dbReference type="GO" id="GO:0030435">
    <property type="term" value="P:sporulation resulting in formation of a cellular spore"/>
    <property type="evidence" value="ECO:0007669"/>
    <property type="project" value="UniProtKB-KW"/>
</dbReference>